<accession>Q4UA25</accession>
<protein>
    <submittedName>
        <fullName evidence="1">Uncharacterized protein</fullName>
    </submittedName>
</protein>
<evidence type="ECO:0000313" key="1">
    <source>
        <dbReference type="EMBL" id="CAI76328.1"/>
    </source>
</evidence>
<dbReference type="AlphaFoldDB" id="Q4UA25"/>
<dbReference type="KEGG" id="tan:TA07625"/>
<dbReference type="EMBL" id="CR940353">
    <property type="protein sequence ID" value="CAI76328.1"/>
    <property type="molecule type" value="Genomic_DNA"/>
</dbReference>
<reference evidence="1 2" key="1">
    <citation type="journal article" date="2005" name="Science">
        <title>Genome of the host-cell transforming parasite Theileria annulata compared with T. parva.</title>
        <authorList>
            <person name="Pain A."/>
            <person name="Renauld H."/>
            <person name="Berriman M."/>
            <person name="Murphy L."/>
            <person name="Yeats C.A."/>
            <person name="Weir W."/>
            <person name="Kerhornou A."/>
            <person name="Aslett M."/>
            <person name="Bishop R."/>
            <person name="Bouchier C."/>
            <person name="Cochet M."/>
            <person name="Coulson R.M.R."/>
            <person name="Cronin A."/>
            <person name="de Villiers E.P."/>
            <person name="Fraser A."/>
            <person name="Fosker N."/>
            <person name="Gardner M."/>
            <person name="Goble A."/>
            <person name="Griffiths-Jones S."/>
            <person name="Harris D.E."/>
            <person name="Katzer F."/>
            <person name="Larke N."/>
            <person name="Lord A."/>
            <person name="Maser P."/>
            <person name="McKellar S."/>
            <person name="Mooney P."/>
            <person name="Morton F."/>
            <person name="Nene V."/>
            <person name="O'Neil S."/>
            <person name="Price C."/>
            <person name="Quail M.A."/>
            <person name="Rabbinowitsch E."/>
            <person name="Rawlings N.D."/>
            <person name="Rutter S."/>
            <person name="Saunders D."/>
            <person name="Seeger K."/>
            <person name="Shah T."/>
            <person name="Squares R."/>
            <person name="Squares S."/>
            <person name="Tivey A."/>
            <person name="Walker A.R."/>
            <person name="Woodward J."/>
            <person name="Dobbelaere D.A.E."/>
            <person name="Langsley G."/>
            <person name="Rajandream M.A."/>
            <person name="McKeever D."/>
            <person name="Shiels B."/>
            <person name="Tait A."/>
            <person name="Barrell B.G."/>
            <person name="Hall N."/>
        </authorList>
    </citation>
    <scope>NUCLEOTIDE SEQUENCE [LARGE SCALE GENOMIC DNA]</scope>
    <source>
        <strain evidence="2">Ankara</strain>
    </source>
</reference>
<dbReference type="RefSeq" id="XP_952952.1">
    <property type="nucleotide sequence ID" value="XM_947859.1"/>
</dbReference>
<keyword evidence="2" id="KW-1185">Reference proteome</keyword>
<evidence type="ECO:0000313" key="2">
    <source>
        <dbReference type="Proteomes" id="UP000001950"/>
    </source>
</evidence>
<dbReference type="VEuPathDB" id="PiroplasmaDB:TA07625"/>
<proteinExistence type="predicted"/>
<organism evidence="1 2">
    <name type="scientific">Theileria annulata</name>
    <dbReference type="NCBI Taxonomy" id="5874"/>
    <lineage>
        <taxon>Eukaryota</taxon>
        <taxon>Sar</taxon>
        <taxon>Alveolata</taxon>
        <taxon>Apicomplexa</taxon>
        <taxon>Aconoidasida</taxon>
        <taxon>Piroplasmida</taxon>
        <taxon>Theileriidae</taxon>
        <taxon>Theileria</taxon>
    </lineage>
</organism>
<sequence length="67" mass="8084">MCKSHFTKKHVIENFCIVDVNKCENEQLHGSIKCFVMCQPILMGVVLESRKQYRINLYLFYLYLYFL</sequence>
<dbReference type="InParanoid" id="Q4UA25"/>
<dbReference type="GeneID" id="3862778"/>
<dbReference type="Proteomes" id="UP000001950">
    <property type="component" value="Chromosome 4"/>
</dbReference>
<gene>
    <name evidence="1" type="ORF">TA07625</name>
</gene>
<name>Q4UA25_THEAN</name>